<dbReference type="SUPFAM" id="SSF47413">
    <property type="entry name" value="lambda repressor-like DNA-binding domains"/>
    <property type="match status" value="1"/>
</dbReference>
<protein>
    <submittedName>
        <fullName evidence="1">DNA-binding phage protein</fullName>
    </submittedName>
</protein>
<reference evidence="1 2" key="1">
    <citation type="submission" date="2023-07" db="EMBL/GenBank/DDBJ databases">
        <title>Sorghum-associated microbial communities from plants grown in Nebraska, USA.</title>
        <authorList>
            <person name="Schachtman D."/>
        </authorList>
    </citation>
    <scope>NUCLEOTIDE SEQUENCE [LARGE SCALE GENOMIC DNA]</scope>
    <source>
        <strain evidence="1 2">CC523</strain>
    </source>
</reference>
<accession>A0ABT9TKY4</accession>
<organism evidence="1 2">
    <name type="scientific">Paenarthrobacter nicotinovorans</name>
    <name type="common">Arthrobacter nicotinovorans</name>
    <dbReference type="NCBI Taxonomy" id="29320"/>
    <lineage>
        <taxon>Bacteria</taxon>
        <taxon>Bacillati</taxon>
        <taxon>Actinomycetota</taxon>
        <taxon>Actinomycetes</taxon>
        <taxon>Micrococcales</taxon>
        <taxon>Micrococcaceae</taxon>
        <taxon>Paenarthrobacter</taxon>
    </lineage>
</organism>
<sequence>MGKTIAEITSATNETILHQITKRRTNRNAVAAKAGVPSSTFNRKVDGHGDWTVKELGQIAEALDLKLPEVLIEEVRK</sequence>
<keyword evidence="1" id="KW-0238">DNA-binding</keyword>
<keyword evidence="2" id="KW-1185">Reference proteome</keyword>
<dbReference type="InterPro" id="IPR010982">
    <property type="entry name" value="Lambda_DNA-bd_dom_sf"/>
</dbReference>
<comment type="caution">
    <text evidence="1">The sequence shown here is derived from an EMBL/GenBank/DDBJ whole genome shotgun (WGS) entry which is preliminary data.</text>
</comment>
<evidence type="ECO:0000313" key="1">
    <source>
        <dbReference type="EMBL" id="MDQ0102306.1"/>
    </source>
</evidence>
<dbReference type="Proteomes" id="UP001244563">
    <property type="component" value="Unassembled WGS sequence"/>
</dbReference>
<proteinExistence type="predicted"/>
<gene>
    <name evidence="1" type="ORF">J2T10_001952</name>
</gene>
<dbReference type="GO" id="GO:0003677">
    <property type="term" value="F:DNA binding"/>
    <property type="evidence" value="ECO:0007669"/>
    <property type="project" value="UniProtKB-KW"/>
</dbReference>
<name>A0ABT9TKY4_PAENI</name>
<evidence type="ECO:0000313" key="2">
    <source>
        <dbReference type="Proteomes" id="UP001244563"/>
    </source>
</evidence>
<dbReference type="EMBL" id="JAUSSW010000004">
    <property type="protein sequence ID" value="MDQ0102306.1"/>
    <property type="molecule type" value="Genomic_DNA"/>
</dbReference>
<dbReference type="Gene3D" id="1.10.260.40">
    <property type="entry name" value="lambda repressor-like DNA-binding domains"/>
    <property type="match status" value="1"/>
</dbReference>
<dbReference type="RefSeq" id="WP_306877954.1">
    <property type="nucleotide sequence ID" value="NZ_JAUSSW010000004.1"/>
</dbReference>